<accession>A0ABT8JY39</accession>
<evidence type="ECO:0000313" key="4">
    <source>
        <dbReference type="Proteomes" id="UP001174209"/>
    </source>
</evidence>
<dbReference type="PANTHER" id="PTHR43805">
    <property type="entry name" value="GLYCEROPHOSPHORYL DIESTER PHOSPHODIESTERASE"/>
    <property type="match status" value="1"/>
</dbReference>
<dbReference type="Gene3D" id="3.20.20.190">
    <property type="entry name" value="Phosphatidylinositol (PI) phosphodiesterase"/>
    <property type="match status" value="1"/>
</dbReference>
<evidence type="ECO:0000313" key="3">
    <source>
        <dbReference type="EMBL" id="MDN4609733.1"/>
    </source>
</evidence>
<feature type="region of interest" description="Disordered" evidence="1">
    <location>
        <begin position="1"/>
        <end position="23"/>
    </location>
</feature>
<dbReference type="RefSeq" id="WP_301224408.1">
    <property type="nucleotide sequence ID" value="NZ_JAROCG010000001.1"/>
</dbReference>
<organism evidence="3 4">
    <name type="scientific">Arthrobacter burdickii</name>
    <dbReference type="NCBI Taxonomy" id="3035920"/>
    <lineage>
        <taxon>Bacteria</taxon>
        <taxon>Bacillati</taxon>
        <taxon>Actinomycetota</taxon>
        <taxon>Actinomycetes</taxon>
        <taxon>Micrococcales</taxon>
        <taxon>Micrococcaceae</taxon>
        <taxon>Arthrobacter</taxon>
    </lineage>
</organism>
<keyword evidence="4" id="KW-1185">Reference proteome</keyword>
<feature type="domain" description="GP-PDE" evidence="2">
    <location>
        <begin position="27"/>
        <end position="263"/>
    </location>
</feature>
<comment type="caution">
    <text evidence="3">The sequence shown here is derived from an EMBL/GenBank/DDBJ whole genome shotgun (WGS) entry which is preliminary data.</text>
</comment>
<sequence length="277" mass="29865">MRRSARPDPGRYPYLDNRAGTQPGPLPLALAHRGFSPGGGENTMAAFERAVDLGFRYLEIDVRASGDGVVMVFHDEDLDRATDARGPIARRSASDLGGLSVGGHGGIPTLEALLLRWPHVRLNIDVKSDDCVRPFAELINRLSAHDRVLVASFSDRRRRAVLQLLERPTASSAGMAVDALLKLLAPLGLAGPVARIAGVQALQVPETYRGVRVVTRRFLRSCRAAGLQVHVWTINERAEMDRLLDLGVDGLVSDAADVLADCMTARSAWPQGGPRGG</sequence>
<dbReference type="PROSITE" id="PS50007">
    <property type="entry name" value="PIPLC_X_DOMAIN"/>
    <property type="match status" value="1"/>
</dbReference>
<protein>
    <submittedName>
        <fullName evidence="3">Glycerophosphodiester phosphodiesterase family protein</fullName>
    </submittedName>
</protein>
<dbReference type="InterPro" id="IPR030395">
    <property type="entry name" value="GP_PDE_dom"/>
</dbReference>
<dbReference type="InterPro" id="IPR017946">
    <property type="entry name" value="PLC-like_Pdiesterase_TIM-brl"/>
</dbReference>
<dbReference type="PROSITE" id="PS51704">
    <property type="entry name" value="GP_PDE"/>
    <property type="match status" value="1"/>
</dbReference>
<dbReference type="EMBL" id="JAROCG010000001">
    <property type="protein sequence ID" value="MDN4609733.1"/>
    <property type="molecule type" value="Genomic_DNA"/>
</dbReference>
<dbReference type="Proteomes" id="UP001174209">
    <property type="component" value="Unassembled WGS sequence"/>
</dbReference>
<reference evidence="3" key="1">
    <citation type="submission" date="2023-06" db="EMBL/GenBank/DDBJ databases">
        <title>MT1 and MT2 Draft Genomes of Novel Species.</title>
        <authorList>
            <person name="Venkateswaran K."/>
        </authorList>
    </citation>
    <scope>NUCLEOTIDE SEQUENCE</scope>
    <source>
        <strain evidence="3">IIF3SC-B10</strain>
    </source>
</reference>
<proteinExistence type="predicted"/>
<dbReference type="Pfam" id="PF03009">
    <property type="entry name" value="GDPD"/>
    <property type="match status" value="1"/>
</dbReference>
<dbReference type="SUPFAM" id="SSF51695">
    <property type="entry name" value="PLC-like phosphodiesterases"/>
    <property type="match status" value="1"/>
</dbReference>
<gene>
    <name evidence="3" type="ORF">P5G52_02515</name>
</gene>
<evidence type="ECO:0000259" key="2">
    <source>
        <dbReference type="PROSITE" id="PS51704"/>
    </source>
</evidence>
<dbReference type="PANTHER" id="PTHR43805:SF1">
    <property type="entry name" value="GP-PDE DOMAIN-CONTAINING PROTEIN"/>
    <property type="match status" value="1"/>
</dbReference>
<evidence type="ECO:0000256" key="1">
    <source>
        <dbReference type="SAM" id="MobiDB-lite"/>
    </source>
</evidence>
<name>A0ABT8JY39_9MICC</name>